<name>A0ABQ1GXH4_9SPHN</name>
<comment type="caution">
    <text evidence="2">The sequence shown here is derived from an EMBL/GenBank/DDBJ whole genome shotgun (WGS) entry which is preliminary data.</text>
</comment>
<feature type="domain" description="DUF559" evidence="1">
    <location>
        <begin position="1"/>
        <end position="53"/>
    </location>
</feature>
<dbReference type="Pfam" id="PF04480">
    <property type="entry name" value="DUF559"/>
    <property type="match status" value="1"/>
</dbReference>
<dbReference type="InterPro" id="IPR047216">
    <property type="entry name" value="Endonuclease_DUF559_bact"/>
</dbReference>
<keyword evidence="3" id="KW-1185">Reference proteome</keyword>
<gene>
    <name evidence="2" type="ORF">GCM10011395_23380</name>
</gene>
<evidence type="ECO:0000313" key="3">
    <source>
        <dbReference type="Proteomes" id="UP000618591"/>
    </source>
</evidence>
<dbReference type="Gene3D" id="3.40.960.10">
    <property type="entry name" value="VSR Endonuclease"/>
    <property type="match status" value="1"/>
</dbReference>
<reference evidence="3" key="1">
    <citation type="journal article" date="2019" name="Int. J. Syst. Evol. Microbiol.">
        <title>The Global Catalogue of Microorganisms (GCM) 10K type strain sequencing project: providing services to taxonomists for standard genome sequencing and annotation.</title>
        <authorList>
            <consortium name="The Broad Institute Genomics Platform"/>
            <consortium name="The Broad Institute Genome Sequencing Center for Infectious Disease"/>
            <person name="Wu L."/>
            <person name="Ma J."/>
        </authorList>
    </citation>
    <scope>NUCLEOTIDE SEQUENCE [LARGE SCALE GENOMIC DNA]</scope>
    <source>
        <strain evidence="3">CGMCC 1.10106</strain>
    </source>
</reference>
<accession>A0ABQ1GXH4</accession>
<dbReference type="EMBL" id="BMDW01000013">
    <property type="protein sequence ID" value="GGA52342.1"/>
    <property type="molecule type" value="Genomic_DNA"/>
</dbReference>
<dbReference type="PANTHER" id="PTHR38590:SF1">
    <property type="entry name" value="BLL0828 PROTEIN"/>
    <property type="match status" value="1"/>
</dbReference>
<dbReference type="PANTHER" id="PTHR38590">
    <property type="entry name" value="BLL0828 PROTEIN"/>
    <property type="match status" value="1"/>
</dbReference>
<protein>
    <recommendedName>
        <fullName evidence="1">DUF559 domain-containing protein</fullName>
    </recommendedName>
</protein>
<dbReference type="Proteomes" id="UP000618591">
    <property type="component" value="Unassembled WGS sequence"/>
</dbReference>
<evidence type="ECO:0000313" key="2">
    <source>
        <dbReference type="EMBL" id="GGA52342.1"/>
    </source>
</evidence>
<sequence>MVELDGDTHAVSEAYDARRTAFLEGEGYRVLRFGNAEVTGNVEGVAAAIRAALTPSPSHAAHGPLPLPHGGEGF</sequence>
<evidence type="ECO:0000259" key="1">
    <source>
        <dbReference type="Pfam" id="PF04480"/>
    </source>
</evidence>
<proteinExistence type="predicted"/>
<organism evidence="2 3">
    <name type="scientific">Sphingomonas psychrolutea</name>
    <dbReference type="NCBI Taxonomy" id="1259676"/>
    <lineage>
        <taxon>Bacteria</taxon>
        <taxon>Pseudomonadati</taxon>
        <taxon>Pseudomonadota</taxon>
        <taxon>Alphaproteobacteria</taxon>
        <taxon>Sphingomonadales</taxon>
        <taxon>Sphingomonadaceae</taxon>
        <taxon>Sphingomonas</taxon>
    </lineage>
</organism>
<dbReference type="InterPro" id="IPR007569">
    <property type="entry name" value="DUF559"/>
</dbReference>